<dbReference type="EMBL" id="CP115542">
    <property type="protein sequence ID" value="WNH54807.1"/>
    <property type="molecule type" value="Genomic_DNA"/>
</dbReference>
<accession>A0ABY9YV69</accession>
<keyword evidence="1" id="KW-0614">Plasmid</keyword>
<evidence type="ECO:0000313" key="2">
    <source>
        <dbReference type="Proteomes" id="UP001302072"/>
    </source>
</evidence>
<protein>
    <recommendedName>
        <fullName evidence="3">AMIN domain-containing protein</fullName>
    </recommendedName>
</protein>
<geneLocation type="plasmid" evidence="1 2">
    <name>pST01</name>
</geneLocation>
<dbReference type="RefSeq" id="WP_311193884.1">
    <property type="nucleotide sequence ID" value="NZ_CP115542.1"/>
</dbReference>
<sequence length="149" mass="15667">MMVSPAVSAGNVVSDSRIQDGRVQLILSNTTPEVVITLERVEVPAALAYKRGTARPVSVRTVPASGIVGERTVIDLGSVEEVFNGGGPASETVATLKSTTTAGMTLCLNRHTPVTVLMRLGRASIKLTRAVPTTFCHGRTEDQQQAPLG</sequence>
<organism evidence="1 2">
    <name type="scientific">Stenotrophomonas oahuensis</name>
    <dbReference type="NCBI Taxonomy" id="3003271"/>
    <lineage>
        <taxon>Bacteria</taxon>
        <taxon>Pseudomonadati</taxon>
        <taxon>Pseudomonadota</taxon>
        <taxon>Gammaproteobacteria</taxon>
        <taxon>Lysobacterales</taxon>
        <taxon>Lysobacteraceae</taxon>
        <taxon>Stenotrophomonas</taxon>
    </lineage>
</organism>
<dbReference type="Proteomes" id="UP001302072">
    <property type="component" value="Plasmid pST01"/>
</dbReference>
<keyword evidence="2" id="KW-1185">Reference proteome</keyword>
<gene>
    <name evidence="1" type="ORF">PDM29_20905</name>
</gene>
<evidence type="ECO:0008006" key="3">
    <source>
        <dbReference type="Google" id="ProtNLM"/>
    </source>
</evidence>
<reference evidence="1 2" key="1">
    <citation type="submission" date="2022-12" db="EMBL/GenBank/DDBJ databases">
        <title>Two new species, Stenotrophomonas aracearum and Stenotrophomonas oahuensis, isolated from Anthurium (Araceae family) in Hawaii.</title>
        <authorList>
            <person name="Chunag S.C."/>
            <person name="Dobhal S."/>
            <person name="Alvarez A."/>
            <person name="Arif M."/>
        </authorList>
    </citation>
    <scope>NUCLEOTIDE SEQUENCE [LARGE SCALE GENOMIC DNA]</scope>
    <source>
        <strain evidence="1 2">A5586</strain>
        <plasmid evidence="1 2">pST01</plasmid>
    </source>
</reference>
<proteinExistence type="predicted"/>
<name>A0ABY9YV69_9GAMM</name>
<evidence type="ECO:0000313" key="1">
    <source>
        <dbReference type="EMBL" id="WNH54807.1"/>
    </source>
</evidence>